<gene>
    <name evidence="5" type="ORF">CYMTET_37672</name>
</gene>
<comment type="caution">
    <text evidence="2">Lacks conserved residue(s) required for the propagation of feature annotation.</text>
</comment>
<organism evidence="5 6">
    <name type="scientific">Cymbomonas tetramitiformis</name>
    <dbReference type="NCBI Taxonomy" id="36881"/>
    <lineage>
        <taxon>Eukaryota</taxon>
        <taxon>Viridiplantae</taxon>
        <taxon>Chlorophyta</taxon>
        <taxon>Pyramimonadophyceae</taxon>
        <taxon>Pyramimonadales</taxon>
        <taxon>Pyramimonadaceae</taxon>
        <taxon>Cymbomonas</taxon>
    </lineage>
</organism>
<dbReference type="GO" id="GO:0017136">
    <property type="term" value="F:histone deacetylase activity, NAD-dependent"/>
    <property type="evidence" value="ECO:0007669"/>
    <property type="project" value="TreeGrafter"/>
</dbReference>
<dbReference type="PANTHER" id="PTHR11085">
    <property type="entry name" value="NAD-DEPENDENT PROTEIN DEACYLASE SIRTUIN-5, MITOCHONDRIAL-RELATED"/>
    <property type="match status" value="1"/>
</dbReference>
<dbReference type="SUPFAM" id="SSF52467">
    <property type="entry name" value="DHS-like NAD/FAD-binding domain"/>
    <property type="match status" value="1"/>
</dbReference>
<dbReference type="AlphaFoldDB" id="A0AAE0CFU7"/>
<dbReference type="InterPro" id="IPR029035">
    <property type="entry name" value="DHS-like_NAD/FAD-binding_dom"/>
</dbReference>
<dbReference type="PROSITE" id="PS50305">
    <property type="entry name" value="SIRTUIN"/>
    <property type="match status" value="1"/>
</dbReference>
<dbReference type="Gene3D" id="3.40.50.1220">
    <property type="entry name" value="TPP-binding domain"/>
    <property type="match status" value="1"/>
</dbReference>
<dbReference type="InterPro" id="IPR026590">
    <property type="entry name" value="Ssirtuin_cat_dom"/>
</dbReference>
<proteinExistence type="predicted"/>
<name>A0AAE0CFU7_9CHLO</name>
<feature type="compositionally biased region" description="Basic and acidic residues" evidence="3">
    <location>
        <begin position="1"/>
        <end position="17"/>
    </location>
</feature>
<reference evidence="5 6" key="1">
    <citation type="journal article" date="2015" name="Genome Biol. Evol.">
        <title>Comparative Genomics of a Bacterivorous Green Alga Reveals Evolutionary Causalities and Consequences of Phago-Mixotrophic Mode of Nutrition.</title>
        <authorList>
            <person name="Burns J.A."/>
            <person name="Paasch A."/>
            <person name="Narechania A."/>
            <person name="Kim E."/>
        </authorList>
    </citation>
    <scope>NUCLEOTIDE SEQUENCE [LARGE SCALE GENOMIC DNA]</scope>
    <source>
        <strain evidence="5 6">PLY_AMNH</strain>
    </source>
</reference>
<comment type="caution">
    <text evidence="5">The sequence shown here is derived from an EMBL/GenBank/DDBJ whole genome shotgun (WGS) entry which is preliminary data.</text>
</comment>
<evidence type="ECO:0000313" key="5">
    <source>
        <dbReference type="EMBL" id="KAK3253062.1"/>
    </source>
</evidence>
<evidence type="ECO:0000256" key="3">
    <source>
        <dbReference type="SAM" id="MobiDB-lite"/>
    </source>
</evidence>
<sequence>MPKRTWVCDKPPRDDHSSPSWLTATEFQDENEVAMHKCRQLANLLRCSKRTVLYTGAGISAAVVGQAARSGMNKVGWKPNKMTATPTYTHYALGFLGKMGVIHSWVQQNHDGLPQKAGFPQGRINEVHGSWYNPSNPVVKYNGNLHHSAYEWMRTDTATADLVIVLGSSLGGLNADQVATNAADRSLSTEYPALGSVLINLQQTPQDGCMTLRFFEKSDTVLKMLLFQLGLMLSKPEKYPWTNESRVLVGYDVEGRRLPPESKEQMWLDLREGARVKITEGHNIQGAKQPQYMHIGAKKPVNVQGVSRKPGLGLGRVIRREDESGSFLLDIDGATMRLGIWWLDSAARGEVDMLPIVNQTPSVVKLPPLGSTPVTATSSCATGPVTKAKTRPACSRVKGTKLIKNYRKY</sequence>
<feature type="domain" description="Deacetylase sirtuin-type" evidence="4">
    <location>
        <begin position="31"/>
        <end position="232"/>
    </location>
</feature>
<keyword evidence="6" id="KW-1185">Reference proteome</keyword>
<dbReference type="GO" id="GO:0070403">
    <property type="term" value="F:NAD+ binding"/>
    <property type="evidence" value="ECO:0007669"/>
    <property type="project" value="TreeGrafter"/>
</dbReference>
<dbReference type="PANTHER" id="PTHR11085:SF10">
    <property type="entry name" value="NAD-DEPENDENT PROTEIN DEACYLASE SIRTUIN-5, MITOCHONDRIAL-RELATED"/>
    <property type="match status" value="1"/>
</dbReference>
<evidence type="ECO:0000256" key="2">
    <source>
        <dbReference type="PROSITE-ProRule" id="PRU00236"/>
    </source>
</evidence>
<feature type="region of interest" description="Disordered" evidence="3">
    <location>
        <begin position="1"/>
        <end position="20"/>
    </location>
</feature>
<dbReference type="InterPro" id="IPR050134">
    <property type="entry name" value="NAD-dep_sirtuin_deacylases"/>
</dbReference>
<keyword evidence="1" id="KW-0520">NAD</keyword>
<dbReference type="Proteomes" id="UP001190700">
    <property type="component" value="Unassembled WGS sequence"/>
</dbReference>
<accession>A0AAE0CFU7</accession>
<protein>
    <recommendedName>
        <fullName evidence="4">Deacetylase sirtuin-type domain-containing protein</fullName>
    </recommendedName>
</protein>
<evidence type="ECO:0000256" key="1">
    <source>
        <dbReference type="ARBA" id="ARBA00023027"/>
    </source>
</evidence>
<evidence type="ECO:0000313" key="6">
    <source>
        <dbReference type="Proteomes" id="UP001190700"/>
    </source>
</evidence>
<dbReference type="EMBL" id="LGRX02025019">
    <property type="protein sequence ID" value="KAK3253062.1"/>
    <property type="molecule type" value="Genomic_DNA"/>
</dbReference>
<evidence type="ECO:0000259" key="4">
    <source>
        <dbReference type="PROSITE" id="PS50305"/>
    </source>
</evidence>